<evidence type="ECO:0000256" key="6">
    <source>
        <dbReference type="ARBA" id="ARBA00023002"/>
    </source>
</evidence>
<evidence type="ECO:0000256" key="5">
    <source>
        <dbReference type="ARBA" id="ARBA00022857"/>
    </source>
</evidence>
<dbReference type="Pfam" id="PF07992">
    <property type="entry name" value="Pyr_redox_2"/>
    <property type="match status" value="1"/>
</dbReference>
<evidence type="ECO:0000259" key="9">
    <source>
        <dbReference type="Pfam" id="PF02852"/>
    </source>
</evidence>
<keyword evidence="6" id="KW-0560">Oxidoreductase</keyword>
<dbReference type="FunFam" id="3.30.390.30:FF:000004">
    <property type="entry name" value="Thioredoxin reductase 1, cytoplasmic"/>
    <property type="match status" value="1"/>
</dbReference>
<dbReference type="InterPro" id="IPR046952">
    <property type="entry name" value="GSHR/TRXR-like"/>
</dbReference>
<name>A0A7J7KMU3_BUGNE</name>
<dbReference type="GO" id="GO:0050660">
    <property type="term" value="F:flavin adenine dinucleotide binding"/>
    <property type="evidence" value="ECO:0007669"/>
    <property type="project" value="InterPro"/>
</dbReference>
<protein>
    <submittedName>
        <fullName evidence="12">Uncharacterized protein</fullName>
    </submittedName>
</protein>
<dbReference type="SUPFAM" id="SSF55424">
    <property type="entry name" value="FAD/NAD-linked reductases, dimerisation (C-terminal) domain"/>
    <property type="match status" value="1"/>
</dbReference>
<evidence type="ECO:0000259" key="10">
    <source>
        <dbReference type="Pfam" id="PF07992"/>
    </source>
</evidence>
<evidence type="ECO:0000313" key="11">
    <source>
        <dbReference type="EMBL" id="KAF6018855.1"/>
    </source>
</evidence>
<dbReference type="PANTHER" id="PTHR42737:SF2">
    <property type="entry name" value="GLUTATHIONE REDUCTASE"/>
    <property type="match status" value="1"/>
</dbReference>
<dbReference type="GO" id="GO:0034599">
    <property type="term" value="P:cellular response to oxidative stress"/>
    <property type="evidence" value="ECO:0007669"/>
    <property type="project" value="TreeGrafter"/>
</dbReference>
<dbReference type="EMBL" id="VXIV02000252">
    <property type="protein sequence ID" value="KAF6039482.1"/>
    <property type="molecule type" value="Genomic_DNA"/>
</dbReference>
<dbReference type="Gene3D" id="3.50.50.60">
    <property type="entry name" value="FAD/NAD(P)-binding domain"/>
    <property type="match status" value="1"/>
</dbReference>
<keyword evidence="5" id="KW-0521">NADP</keyword>
<dbReference type="InterPro" id="IPR016156">
    <property type="entry name" value="FAD/NAD-linked_Rdtase_dimer_sf"/>
</dbReference>
<dbReference type="InterPro" id="IPR036188">
    <property type="entry name" value="FAD/NAD-bd_sf"/>
</dbReference>
<dbReference type="GO" id="GO:0005739">
    <property type="term" value="C:mitochondrion"/>
    <property type="evidence" value="ECO:0007669"/>
    <property type="project" value="TreeGrafter"/>
</dbReference>
<dbReference type="SUPFAM" id="SSF51905">
    <property type="entry name" value="FAD/NAD(P)-binding domain"/>
    <property type="match status" value="1"/>
</dbReference>
<evidence type="ECO:0000256" key="4">
    <source>
        <dbReference type="ARBA" id="ARBA00022827"/>
    </source>
</evidence>
<dbReference type="Pfam" id="PF02852">
    <property type="entry name" value="Pyr_redox_dim"/>
    <property type="match status" value="1"/>
</dbReference>
<comment type="similarity">
    <text evidence="2">Belongs to the class-I pyridine nucleotide-disulfide oxidoreductase family.</text>
</comment>
<dbReference type="GO" id="GO:0006749">
    <property type="term" value="P:glutathione metabolic process"/>
    <property type="evidence" value="ECO:0007669"/>
    <property type="project" value="TreeGrafter"/>
</dbReference>
<dbReference type="EMBL" id="VXIV02003271">
    <property type="protein sequence ID" value="KAF6018855.1"/>
    <property type="molecule type" value="Genomic_DNA"/>
</dbReference>
<keyword evidence="8" id="KW-0676">Redox-active center</keyword>
<accession>A0A7J7KMU3</accession>
<evidence type="ECO:0000313" key="13">
    <source>
        <dbReference type="Proteomes" id="UP000593567"/>
    </source>
</evidence>
<dbReference type="InterPro" id="IPR004099">
    <property type="entry name" value="Pyr_nucl-diS_OxRdtase_dimer"/>
</dbReference>
<proteinExistence type="inferred from homology"/>
<dbReference type="Proteomes" id="UP000593567">
    <property type="component" value="Unassembled WGS sequence"/>
</dbReference>
<keyword evidence="7" id="KW-1015">Disulfide bond</keyword>
<comment type="caution">
    <text evidence="12">The sequence shown here is derived from an EMBL/GenBank/DDBJ whole genome shotgun (WGS) entry which is preliminary data.</text>
</comment>
<sequence length="225" mass="24441">MAIGREARTDDLDLEKVGVKTNPKNKKLIASASEQTNVPHVYAVGDVLDGKPELTPVAIHAGRLLARRLFGAKSELTDYDNVATTVFTPLEYGCIGLAEEDAIAKYGKDDLEVYHSHFAPLEWTIPHREDNACYAKLICVKSLNEKIVGFHILGDNAGEVTQGFSVAMRCGATKADFDSTIGIHPTIAEVSNTNIHIPGYHKVVGARGNQDCLLRLSPAFVLSKL</sequence>
<keyword evidence="4" id="KW-0274">FAD</keyword>
<reference evidence="12 13" key="2">
    <citation type="submission" date="2020-06" db="EMBL/GenBank/DDBJ databases">
        <title>Draft genome of Bugula neritina, a colonial animal packing powerful symbionts and potential medicines.</title>
        <authorList>
            <person name="Rayko M."/>
        </authorList>
    </citation>
    <scope>NUCLEOTIDE SEQUENCE [LARGE SCALE GENOMIC DNA]</scope>
    <source>
        <strain evidence="12">Kwan_BN1</strain>
    </source>
</reference>
<evidence type="ECO:0000256" key="1">
    <source>
        <dbReference type="ARBA" id="ARBA00001974"/>
    </source>
</evidence>
<organism evidence="12 13">
    <name type="scientific">Bugula neritina</name>
    <name type="common">Brown bryozoan</name>
    <name type="synonym">Sertularia neritina</name>
    <dbReference type="NCBI Taxonomy" id="10212"/>
    <lineage>
        <taxon>Eukaryota</taxon>
        <taxon>Metazoa</taxon>
        <taxon>Spiralia</taxon>
        <taxon>Lophotrochozoa</taxon>
        <taxon>Bryozoa</taxon>
        <taxon>Gymnolaemata</taxon>
        <taxon>Cheilostomatida</taxon>
        <taxon>Flustrina</taxon>
        <taxon>Buguloidea</taxon>
        <taxon>Bugulidae</taxon>
        <taxon>Bugula</taxon>
    </lineage>
</organism>
<feature type="domain" description="Pyridine nucleotide-disulphide oxidoreductase dimerisation" evidence="9">
    <location>
        <begin position="82"/>
        <end position="193"/>
    </location>
</feature>
<keyword evidence="13" id="KW-1185">Reference proteome</keyword>
<keyword evidence="3" id="KW-0285">Flavoprotein</keyword>
<dbReference type="OrthoDB" id="5956163at2759"/>
<dbReference type="AlphaFoldDB" id="A0A7J7KMU3"/>
<evidence type="ECO:0000313" key="12">
    <source>
        <dbReference type="EMBL" id="KAF6039482.1"/>
    </source>
</evidence>
<reference evidence="12 13" key="1">
    <citation type="submission" date="2019-09" db="EMBL/GenBank/DDBJ databases">
        <authorList>
            <person name="Raiko M."/>
            <person name="Komissarov A."/>
            <person name="Rhodes A."/>
            <person name="Kliver S."/>
            <person name="Lim-Fong G."/>
            <person name="Kwan J."/>
            <person name="O'Brien S.J."/>
            <person name="Lopez J.V."/>
        </authorList>
    </citation>
    <scope>NUCLEOTIDE SEQUENCE [LARGE SCALE GENOMIC DNA]</scope>
    <source>
        <strain evidence="12">Kwan_BN1</strain>
    </source>
</reference>
<dbReference type="GO" id="GO:0045454">
    <property type="term" value="P:cell redox homeostasis"/>
    <property type="evidence" value="ECO:0007669"/>
    <property type="project" value="InterPro"/>
</dbReference>
<dbReference type="GO" id="GO:0005829">
    <property type="term" value="C:cytosol"/>
    <property type="evidence" value="ECO:0007669"/>
    <property type="project" value="TreeGrafter"/>
</dbReference>
<dbReference type="InterPro" id="IPR023753">
    <property type="entry name" value="FAD/NAD-binding_dom"/>
</dbReference>
<comment type="cofactor">
    <cofactor evidence="1">
        <name>FAD</name>
        <dbReference type="ChEBI" id="CHEBI:57692"/>
    </cofactor>
</comment>
<feature type="domain" description="FAD/NAD(P)-binding" evidence="10">
    <location>
        <begin position="1"/>
        <end position="62"/>
    </location>
</feature>
<dbReference type="GO" id="GO:0004362">
    <property type="term" value="F:glutathione-disulfide reductase (NADPH) activity"/>
    <property type="evidence" value="ECO:0007669"/>
    <property type="project" value="TreeGrafter"/>
</dbReference>
<evidence type="ECO:0000256" key="3">
    <source>
        <dbReference type="ARBA" id="ARBA00022630"/>
    </source>
</evidence>
<evidence type="ECO:0000256" key="7">
    <source>
        <dbReference type="ARBA" id="ARBA00023157"/>
    </source>
</evidence>
<evidence type="ECO:0000256" key="8">
    <source>
        <dbReference type="ARBA" id="ARBA00023284"/>
    </source>
</evidence>
<evidence type="ECO:0000256" key="2">
    <source>
        <dbReference type="ARBA" id="ARBA00007532"/>
    </source>
</evidence>
<gene>
    <name evidence="12" type="ORF">EB796_002214</name>
    <name evidence="11" type="ORF">EB796_022834</name>
</gene>
<dbReference type="PANTHER" id="PTHR42737">
    <property type="entry name" value="GLUTATHIONE REDUCTASE"/>
    <property type="match status" value="1"/>
</dbReference>
<dbReference type="Gene3D" id="3.30.390.30">
    <property type="match status" value="1"/>
</dbReference>